<proteinExistence type="predicted"/>
<gene>
    <name evidence="2" type="ORF">SNAT2548_LOCUS13852</name>
</gene>
<keyword evidence="3" id="KW-1185">Reference proteome</keyword>
<dbReference type="Proteomes" id="UP000604046">
    <property type="component" value="Unassembled WGS sequence"/>
</dbReference>
<evidence type="ECO:0000313" key="2">
    <source>
        <dbReference type="EMBL" id="CAE7263515.1"/>
    </source>
</evidence>
<sequence length="252" mass="28125">MGWEEELDSYILLVRSVLEFFKHNRPQLLALCEKMVHSGQEALSKGPKRTASGKENLTALRAESPGRLAQGRVGTARCSSRQPGRSDRVNTATTKAPATADSRGNLSLGCCSPPWSLEAYRVTYFRLQSHSDRLALKMGSFTDEDELSLRPLGVRRAPGVWLFMDPDPLDKAGFQRLPAAGRADFSEAAIPLTDQCASCWPMKIVRDACGFRCTVFQRALRSLLRQQHRRDSARCQPQSRSRREFAGILSLE</sequence>
<name>A0A812MEH0_9DINO</name>
<dbReference type="OrthoDB" id="448085at2759"/>
<accession>A0A812MEH0</accession>
<evidence type="ECO:0000256" key="1">
    <source>
        <dbReference type="SAM" id="MobiDB-lite"/>
    </source>
</evidence>
<reference evidence="2" key="1">
    <citation type="submission" date="2021-02" db="EMBL/GenBank/DDBJ databases">
        <authorList>
            <person name="Dougan E. K."/>
            <person name="Rhodes N."/>
            <person name="Thang M."/>
            <person name="Chan C."/>
        </authorList>
    </citation>
    <scope>NUCLEOTIDE SEQUENCE</scope>
</reference>
<evidence type="ECO:0000313" key="3">
    <source>
        <dbReference type="Proteomes" id="UP000604046"/>
    </source>
</evidence>
<feature type="region of interest" description="Disordered" evidence="1">
    <location>
        <begin position="64"/>
        <end position="100"/>
    </location>
</feature>
<organism evidence="2 3">
    <name type="scientific">Symbiodinium natans</name>
    <dbReference type="NCBI Taxonomy" id="878477"/>
    <lineage>
        <taxon>Eukaryota</taxon>
        <taxon>Sar</taxon>
        <taxon>Alveolata</taxon>
        <taxon>Dinophyceae</taxon>
        <taxon>Suessiales</taxon>
        <taxon>Symbiodiniaceae</taxon>
        <taxon>Symbiodinium</taxon>
    </lineage>
</organism>
<dbReference type="EMBL" id="CAJNDS010001524">
    <property type="protein sequence ID" value="CAE7263515.1"/>
    <property type="molecule type" value="Genomic_DNA"/>
</dbReference>
<protein>
    <submittedName>
        <fullName evidence="2">Uncharacterized protein</fullName>
    </submittedName>
</protein>
<dbReference type="AlphaFoldDB" id="A0A812MEH0"/>
<feature type="compositionally biased region" description="Polar residues" evidence="1">
    <location>
        <begin position="77"/>
        <end position="96"/>
    </location>
</feature>
<comment type="caution">
    <text evidence="2">The sequence shown here is derived from an EMBL/GenBank/DDBJ whole genome shotgun (WGS) entry which is preliminary data.</text>
</comment>